<dbReference type="Gene3D" id="3.20.20.80">
    <property type="entry name" value="Glycosidases"/>
    <property type="match status" value="1"/>
</dbReference>
<dbReference type="CDD" id="cd06563">
    <property type="entry name" value="GH20_chitobiase-like"/>
    <property type="match status" value="1"/>
</dbReference>
<feature type="domain" description="Glycoside hydrolase family 20 catalytic" evidence="8">
    <location>
        <begin position="208"/>
        <end position="554"/>
    </location>
</feature>
<name>A0A4Q7N4D3_9BACT</name>
<dbReference type="SUPFAM" id="SSF55545">
    <property type="entry name" value="beta-N-acetylhexosaminidase-like domain"/>
    <property type="match status" value="1"/>
</dbReference>
<dbReference type="GO" id="GO:0004563">
    <property type="term" value="F:beta-N-acetylhexosaminidase activity"/>
    <property type="evidence" value="ECO:0007669"/>
    <property type="project" value="UniProtKB-EC"/>
</dbReference>
<comment type="catalytic activity">
    <reaction evidence="1">
        <text>Hydrolysis of terminal non-reducing N-acetyl-D-hexosamine residues in N-acetyl-beta-D-hexosaminides.</text>
        <dbReference type="EC" id="3.2.1.52"/>
    </reaction>
</comment>
<evidence type="ECO:0000256" key="5">
    <source>
        <dbReference type="ARBA" id="ARBA00023295"/>
    </source>
</evidence>
<dbReference type="PRINTS" id="PR00738">
    <property type="entry name" value="GLHYDRLASE20"/>
</dbReference>
<keyword evidence="5" id="KW-0326">Glycosidase</keyword>
<evidence type="ECO:0000256" key="7">
    <source>
        <dbReference type="SAM" id="SignalP"/>
    </source>
</evidence>
<evidence type="ECO:0000256" key="1">
    <source>
        <dbReference type="ARBA" id="ARBA00001231"/>
    </source>
</evidence>
<organism evidence="10 11">
    <name type="scientific">Pseudobacter ginsenosidimutans</name>
    <dbReference type="NCBI Taxonomy" id="661488"/>
    <lineage>
        <taxon>Bacteria</taxon>
        <taxon>Pseudomonadati</taxon>
        <taxon>Bacteroidota</taxon>
        <taxon>Chitinophagia</taxon>
        <taxon>Chitinophagales</taxon>
        <taxon>Chitinophagaceae</taxon>
        <taxon>Pseudobacter</taxon>
    </lineage>
</organism>
<protein>
    <recommendedName>
        <fullName evidence="3">beta-N-acetylhexosaminidase</fullName>
        <ecNumber evidence="3">3.2.1.52</ecNumber>
    </recommendedName>
</protein>
<dbReference type="InterPro" id="IPR025705">
    <property type="entry name" value="Beta_hexosaminidase_sua/sub"/>
</dbReference>
<dbReference type="InterPro" id="IPR029018">
    <property type="entry name" value="Hex-like_dom2"/>
</dbReference>
<evidence type="ECO:0000256" key="2">
    <source>
        <dbReference type="ARBA" id="ARBA00006285"/>
    </source>
</evidence>
<feature type="domain" description="Beta-hexosaminidase bacterial type N-terminal" evidence="9">
    <location>
        <begin position="75"/>
        <end position="204"/>
    </location>
</feature>
<comment type="similarity">
    <text evidence="2">Belongs to the glycosyl hydrolase 20 family.</text>
</comment>
<evidence type="ECO:0000313" key="11">
    <source>
        <dbReference type="Proteomes" id="UP000293874"/>
    </source>
</evidence>
<dbReference type="OrthoDB" id="9763537at2"/>
<dbReference type="PANTHER" id="PTHR22600:SF57">
    <property type="entry name" value="BETA-N-ACETYLHEXOSAMINIDASE"/>
    <property type="match status" value="1"/>
</dbReference>
<dbReference type="InterPro" id="IPR015882">
    <property type="entry name" value="HEX_bac_N"/>
</dbReference>
<dbReference type="PANTHER" id="PTHR22600">
    <property type="entry name" value="BETA-HEXOSAMINIDASE"/>
    <property type="match status" value="1"/>
</dbReference>
<dbReference type="Pfam" id="PF00728">
    <property type="entry name" value="Glyco_hydro_20"/>
    <property type="match status" value="1"/>
</dbReference>
<dbReference type="AlphaFoldDB" id="A0A4Q7N4D3"/>
<dbReference type="EMBL" id="SGXA01000001">
    <property type="protein sequence ID" value="RZS75851.1"/>
    <property type="molecule type" value="Genomic_DNA"/>
</dbReference>
<evidence type="ECO:0000256" key="6">
    <source>
        <dbReference type="PIRSR" id="PIRSR625705-1"/>
    </source>
</evidence>
<dbReference type="SUPFAM" id="SSF51445">
    <property type="entry name" value="(Trans)glycosidases"/>
    <property type="match status" value="1"/>
</dbReference>
<proteinExistence type="inferred from homology"/>
<dbReference type="GO" id="GO:0030203">
    <property type="term" value="P:glycosaminoglycan metabolic process"/>
    <property type="evidence" value="ECO:0007669"/>
    <property type="project" value="TreeGrafter"/>
</dbReference>
<evidence type="ECO:0000256" key="3">
    <source>
        <dbReference type="ARBA" id="ARBA00012663"/>
    </source>
</evidence>
<feature type="chain" id="PRO_5020786877" description="beta-N-acetylhexosaminidase" evidence="7">
    <location>
        <begin position="20"/>
        <end position="670"/>
    </location>
</feature>
<evidence type="ECO:0000259" key="9">
    <source>
        <dbReference type="Pfam" id="PF02838"/>
    </source>
</evidence>
<reference evidence="10 11" key="1">
    <citation type="submission" date="2019-02" db="EMBL/GenBank/DDBJ databases">
        <title>Genomic Encyclopedia of Type Strains, Phase IV (KMG-IV): sequencing the most valuable type-strain genomes for metagenomic binning, comparative biology and taxonomic classification.</title>
        <authorList>
            <person name="Goeker M."/>
        </authorList>
    </citation>
    <scope>NUCLEOTIDE SEQUENCE [LARGE SCALE GENOMIC DNA]</scope>
    <source>
        <strain evidence="10 11">DSM 18116</strain>
    </source>
</reference>
<dbReference type="EC" id="3.2.1.52" evidence="3"/>
<feature type="signal peptide" evidence="7">
    <location>
        <begin position="1"/>
        <end position="19"/>
    </location>
</feature>
<dbReference type="RefSeq" id="WP_130540189.1">
    <property type="nucleotide sequence ID" value="NZ_CP042431.1"/>
</dbReference>
<evidence type="ECO:0000259" key="8">
    <source>
        <dbReference type="Pfam" id="PF00728"/>
    </source>
</evidence>
<accession>A0A4Q7N4D3</accession>
<dbReference type="InterPro" id="IPR017853">
    <property type="entry name" value="GH"/>
</dbReference>
<dbReference type="GO" id="GO:0005975">
    <property type="term" value="P:carbohydrate metabolic process"/>
    <property type="evidence" value="ECO:0007669"/>
    <property type="project" value="InterPro"/>
</dbReference>
<sequence length="670" mass="75218">MLKGIATILIMLLTGSAFASEDSLRLLTQPAVARVPASDLYSVASGDTVPAGRRANSSHPRGRERLAAPEVNIVHAIIPAPAYLTTGTGSFNLRTAGSIVVQQQHHQHRGVAELLAQSIGELRGKNIPIVTNSGKQNNIVFRLLDTDSSLRSEGYRLSVSSGNIFIEAAQPAGWFYAVQTLLQLLPVKATARESLRIAAVTIHDSPRFEWRGLMLDVSRHFFSKEVIKNYLDQMSKYKFNVFHWHLTDNQGWRLEIKSMPNLTKTGAWRVPRTGYWRGFKGPQPGEAATDGGYYTQEDVKEILAYAAQRFITVVPEIDVPGHSLALIASYPEMSCTKTPQQVLAGDPWNPGRTNVLCAGNDSTYAALDKIFGEVAALFPSRYIHIGGDEVSRQYWEKCEVCQHRIKTEKLNNTSELQTYFLNRLARIIESKGKLPMSWYDKLDGGLVPGVAYMSWKDHKGGILASQNGHKAVMTPAFFTYLDFYQNDPVFENGPFTVTRLNTAYAFEPVAAGAKEENILGGQGSLFTEQVPNERKVQYMTWPRGMALSEALWSRKDKRNWDDFVVRMEKHFPRFHHAKVNYATGFYEPIISAKRNADSSYSIIIDTEIKGLDVFYTFDDTNVDEFYPMYKGRPLTIPTGAHHIRARSYRNGQPLGREINLELADLIKRAR</sequence>
<dbReference type="Pfam" id="PF02838">
    <property type="entry name" value="Glyco_hydro_20b"/>
    <property type="match status" value="1"/>
</dbReference>
<dbReference type="GO" id="GO:0016020">
    <property type="term" value="C:membrane"/>
    <property type="evidence" value="ECO:0007669"/>
    <property type="project" value="TreeGrafter"/>
</dbReference>
<keyword evidence="7" id="KW-0732">Signal</keyword>
<dbReference type="Gene3D" id="3.30.379.10">
    <property type="entry name" value="Chitobiase/beta-hexosaminidase domain 2-like"/>
    <property type="match status" value="1"/>
</dbReference>
<dbReference type="Proteomes" id="UP000293874">
    <property type="component" value="Unassembled WGS sequence"/>
</dbReference>
<keyword evidence="11" id="KW-1185">Reference proteome</keyword>
<keyword evidence="4" id="KW-0378">Hydrolase</keyword>
<feature type="active site" description="Proton donor" evidence="6">
    <location>
        <position position="389"/>
    </location>
</feature>
<dbReference type="InterPro" id="IPR015883">
    <property type="entry name" value="Glyco_hydro_20_cat"/>
</dbReference>
<evidence type="ECO:0000256" key="4">
    <source>
        <dbReference type="ARBA" id="ARBA00022801"/>
    </source>
</evidence>
<comment type="caution">
    <text evidence="10">The sequence shown here is derived from an EMBL/GenBank/DDBJ whole genome shotgun (WGS) entry which is preliminary data.</text>
</comment>
<evidence type="ECO:0000313" key="10">
    <source>
        <dbReference type="EMBL" id="RZS75851.1"/>
    </source>
</evidence>
<gene>
    <name evidence="10" type="ORF">EV199_1726</name>
</gene>